<evidence type="ECO:0000313" key="1">
    <source>
        <dbReference type="EMBL" id="EGR97929.1"/>
    </source>
</evidence>
<gene>
    <name evidence="1" type="ORF">HMPREF1162_0059</name>
</gene>
<comment type="caution">
    <text evidence="1">The sequence shown here is derived from an EMBL/GenBank/DDBJ whole genome shotgun (WGS) entry which is preliminary data.</text>
</comment>
<sequence>MVMSVSASEDGEQPVAIGVRAARSGGKYQYFRLYRAKFAVPKTPLSTKADEIELDPATHHGLCQHIDIAPNGSATVVLKDSTQNDTP</sequence>
<reference evidence="1 2" key="1">
    <citation type="submission" date="2011-07" db="EMBL/GenBank/DDBJ databases">
        <title>Genome Sequence of Propionibacterium acnes SK182B-JCVI.</title>
        <authorList>
            <person name="Durkin A.S."/>
            <person name="Madupu R."/>
            <person name="Hostetler J."/>
            <person name="Radune D."/>
            <person name="Torralba M."/>
            <person name="Methe B."/>
            <person name="Sutton G."/>
            <person name="Strausberg R.L."/>
            <person name="Nelson K.E."/>
        </authorList>
    </citation>
    <scope>NUCLEOTIDE SEQUENCE [LARGE SCALE GENOMIC DNA]</scope>
    <source>
        <strain evidence="1 2">SK182B-JCVI</strain>
    </source>
</reference>
<dbReference type="Proteomes" id="UP000007832">
    <property type="component" value="Unassembled WGS sequence"/>
</dbReference>
<organism evidence="1 2">
    <name type="scientific">[Propionibacterium] namnetense SK182B-JCVI</name>
    <dbReference type="NCBI Taxonomy" id="1051006"/>
    <lineage>
        <taxon>Bacteria</taxon>
        <taxon>Bacillati</taxon>
        <taxon>Actinomycetota</taxon>
        <taxon>Actinomycetes</taxon>
        <taxon>Propionibacteriales</taxon>
        <taxon>Propionibacteriaceae</taxon>
        <taxon>Cutibacterium</taxon>
    </lineage>
</organism>
<name>F9NSP5_9ACTN</name>
<accession>F9NSP5</accession>
<dbReference type="AlphaFoldDB" id="F9NSP5"/>
<dbReference type="EMBL" id="AFUN01000007">
    <property type="protein sequence ID" value="EGR97929.1"/>
    <property type="molecule type" value="Genomic_DNA"/>
</dbReference>
<protein>
    <submittedName>
        <fullName evidence="1">Uncharacterized protein</fullName>
    </submittedName>
</protein>
<dbReference type="PATRIC" id="fig|1051006.4.peg.186"/>
<proteinExistence type="predicted"/>
<evidence type="ECO:0000313" key="2">
    <source>
        <dbReference type="Proteomes" id="UP000007832"/>
    </source>
</evidence>